<comment type="caution">
    <text evidence="10">The sequence shown here is derived from an EMBL/GenBank/DDBJ whole genome shotgun (WGS) entry which is preliminary data.</text>
</comment>
<comment type="pathway">
    <text evidence="1 8">Purine metabolism; IMP biosynthesis via de novo pathway; 5-amino-1-(5-phospho-D-ribosyl)imidazole-4-carboxamide from 5-amino-1-(5-phospho-D-ribosyl)imidazole-4-carboxylate: step 1/2.</text>
</comment>
<evidence type="ECO:0000256" key="3">
    <source>
        <dbReference type="ARBA" id="ARBA00022598"/>
    </source>
</evidence>
<evidence type="ECO:0000256" key="2">
    <source>
        <dbReference type="ARBA" id="ARBA00010190"/>
    </source>
</evidence>
<keyword evidence="5 8" id="KW-0658">Purine biosynthesis</keyword>
<dbReference type="EC" id="6.3.2.6" evidence="8"/>
<reference evidence="10 11" key="1">
    <citation type="journal article" date="2016" name="Environ. Microbiol.">
        <title>Genomic resolution of a cold subsurface aquifer community provides metabolic insights for novel microbes adapted to high CO concentrations.</title>
        <authorList>
            <person name="Probst A.J."/>
            <person name="Castelle C.J."/>
            <person name="Singh A."/>
            <person name="Brown C.T."/>
            <person name="Anantharaman K."/>
            <person name="Sharon I."/>
            <person name="Hug L.A."/>
            <person name="Burstein D."/>
            <person name="Emerson J.B."/>
            <person name="Thomas B.C."/>
            <person name="Banfield J.F."/>
        </authorList>
    </citation>
    <scope>NUCLEOTIDE SEQUENCE [LARGE SCALE GENOMIC DNA]</scope>
    <source>
        <strain evidence="10">CG1_02_38_46</strain>
    </source>
</reference>
<evidence type="ECO:0000256" key="7">
    <source>
        <dbReference type="ARBA" id="ARBA00048475"/>
    </source>
</evidence>
<dbReference type="AlphaFoldDB" id="A0A1J4S9P0"/>
<sequence>MNEVVLQTQLPLKLFKKGKVRDVYEADDMLLIVATDRISAFDVVLPNGIPHKGRVLNMLAKFWFGFTKEIIANHVITTESVEIVSQINVLKEYEGMLKNRATLAKKTRPLAVECVVRGYLAGSGWKEYQEKGSICGIKLPEGLKESQRIPFPIFTPATKADTGHDMNISEEKMVEIVGEKIGQEIKEKSLKIYETTCEYAEERGIIIADTKFEFGLCNDEVILIDEILTPDSSRFWPKDDYVPGKPQNSFDKQYVRDYLESIKWNKKPPAPVLPEEVVKKTTEKYIEAYRRIIGEDFKKNQT</sequence>
<dbReference type="UniPathway" id="UPA00074">
    <property type="reaction ID" value="UER00131"/>
</dbReference>
<dbReference type="EMBL" id="MNUO01000115">
    <property type="protein sequence ID" value="OIN96047.1"/>
    <property type="molecule type" value="Genomic_DNA"/>
</dbReference>
<proteinExistence type="inferred from homology"/>
<dbReference type="Pfam" id="PF01259">
    <property type="entry name" value="SAICAR_synt"/>
    <property type="match status" value="1"/>
</dbReference>
<dbReference type="PANTHER" id="PTHR43700:SF1">
    <property type="entry name" value="PHOSPHORIBOSYLAMINOIMIDAZOLE-SUCCINOCARBOXAMIDE SYNTHASE"/>
    <property type="match status" value="1"/>
</dbReference>
<dbReference type="GO" id="GO:0005524">
    <property type="term" value="F:ATP binding"/>
    <property type="evidence" value="ECO:0007669"/>
    <property type="project" value="UniProtKB-KW"/>
</dbReference>
<dbReference type="Gene3D" id="3.30.470.20">
    <property type="entry name" value="ATP-grasp fold, B domain"/>
    <property type="match status" value="1"/>
</dbReference>
<evidence type="ECO:0000256" key="1">
    <source>
        <dbReference type="ARBA" id="ARBA00004672"/>
    </source>
</evidence>
<keyword evidence="4 8" id="KW-0547">Nucleotide-binding</keyword>
<evidence type="ECO:0000259" key="9">
    <source>
        <dbReference type="Pfam" id="PF01259"/>
    </source>
</evidence>
<dbReference type="PANTHER" id="PTHR43700">
    <property type="entry name" value="PHOSPHORIBOSYLAMINOIMIDAZOLE-SUCCINOCARBOXAMIDE SYNTHASE"/>
    <property type="match status" value="1"/>
</dbReference>
<dbReference type="GO" id="GO:0004639">
    <property type="term" value="F:phosphoribosylaminoimidazolesuccinocarboxamide synthase activity"/>
    <property type="evidence" value="ECO:0007669"/>
    <property type="project" value="UniProtKB-UniRule"/>
</dbReference>
<dbReference type="HAMAP" id="MF_00137">
    <property type="entry name" value="SAICAR_synth"/>
    <property type="match status" value="1"/>
</dbReference>
<accession>A0A1J4S9P0</accession>
<comment type="catalytic activity">
    <reaction evidence="7 8">
        <text>5-amino-1-(5-phospho-D-ribosyl)imidazole-4-carboxylate + L-aspartate + ATP = (2S)-2-[5-amino-1-(5-phospho-beta-D-ribosyl)imidazole-4-carboxamido]succinate + ADP + phosphate + 2 H(+)</text>
        <dbReference type="Rhea" id="RHEA:22628"/>
        <dbReference type="ChEBI" id="CHEBI:15378"/>
        <dbReference type="ChEBI" id="CHEBI:29991"/>
        <dbReference type="ChEBI" id="CHEBI:30616"/>
        <dbReference type="ChEBI" id="CHEBI:43474"/>
        <dbReference type="ChEBI" id="CHEBI:58443"/>
        <dbReference type="ChEBI" id="CHEBI:77657"/>
        <dbReference type="ChEBI" id="CHEBI:456216"/>
        <dbReference type="EC" id="6.3.2.6"/>
    </reaction>
</comment>
<feature type="domain" description="SAICAR synthetase/ADE2 N-terminal" evidence="9">
    <location>
        <begin position="15"/>
        <end position="268"/>
    </location>
</feature>
<evidence type="ECO:0000256" key="6">
    <source>
        <dbReference type="ARBA" id="ARBA00022840"/>
    </source>
</evidence>
<dbReference type="GO" id="GO:0006189">
    <property type="term" value="P:'de novo' IMP biosynthetic process"/>
    <property type="evidence" value="ECO:0007669"/>
    <property type="project" value="UniProtKB-UniRule"/>
</dbReference>
<dbReference type="CDD" id="cd01414">
    <property type="entry name" value="SAICAR_synt_Sc"/>
    <property type="match status" value="1"/>
</dbReference>
<dbReference type="FunFam" id="3.30.470.20:FF:000015">
    <property type="entry name" value="Phosphoribosylaminoimidazole-succinocarboxamide synthase"/>
    <property type="match status" value="1"/>
</dbReference>
<protein>
    <recommendedName>
        <fullName evidence="8">Phosphoribosylaminoimidazole-succinocarboxamide synthase</fullName>
        <ecNumber evidence="8">6.3.2.6</ecNumber>
    </recommendedName>
    <alternativeName>
        <fullName evidence="8">SAICAR synthetase</fullName>
    </alternativeName>
</protein>
<dbReference type="GO" id="GO:0005737">
    <property type="term" value="C:cytoplasm"/>
    <property type="evidence" value="ECO:0007669"/>
    <property type="project" value="TreeGrafter"/>
</dbReference>
<dbReference type="Proteomes" id="UP000182278">
    <property type="component" value="Unassembled WGS sequence"/>
</dbReference>
<dbReference type="STRING" id="1817893.AUJ66_07610"/>
<dbReference type="Gene3D" id="3.30.200.20">
    <property type="entry name" value="Phosphorylase Kinase, domain 1"/>
    <property type="match status" value="1"/>
</dbReference>
<dbReference type="InterPro" id="IPR028923">
    <property type="entry name" value="SAICAR_synt/ADE2_N"/>
</dbReference>
<dbReference type="PROSITE" id="PS01058">
    <property type="entry name" value="SAICAR_SYNTHETASE_2"/>
    <property type="match status" value="1"/>
</dbReference>
<evidence type="ECO:0000313" key="11">
    <source>
        <dbReference type="Proteomes" id="UP000182278"/>
    </source>
</evidence>
<dbReference type="InterPro" id="IPR018236">
    <property type="entry name" value="SAICAR_synthetase_CS"/>
</dbReference>
<evidence type="ECO:0000256" key="4">
    <source>
        <dbReference type="ARBA" id="ARBA00022741"/>
    </source>
</evidence>
<evidence type="ECO:0000256" key="5">
    <source>
        <dbReference type="ARBA" id="ARBA00022755"/>
    </source>
</evidence>
<gene>
    <name evidence="8" type="primary">purC</name>
    <name evidence="10" type="ORF">AUJ66_07610</name>
</gene>
<organism evidence="10 11">
    <name type="scientific">Candidatus Desantisbacteria bacterium CG1_02_38_46</name>
    <dbReference type="NCBI Taxonomy" id="1817893"/>
    <lineage>
        <taxon>Bacteria</taxon>
        <taxon>Candidatus Desantisiibacteriota</taxon>
    </lineage>
</organism>
<evidence type="ECO:0000256" key="8">
    <source>
        <dbReference type="HAMAP-Rule" id="MF_00137"/>
    </source>
</evidence>
<keyword evidence="6 8" id="KW-0067">ATP-binding</keyword>
<name>A0A1J4S9P0_9BACT</name>
<dbReference type="SUPFAM" id="SSF56104">
    <property type="entry name" value="SAICAR synthase-like"/>
    <property type="match status" value="1"/>
</dbReference>
<keyword evidence="3 8" id="KW-0436">Ligase</keyword>
<comment type="similarity">
    <text evidence="2 8">Belongs to the SAICAR synthetase family.</text>
</comment>
<dbReference type="NCBIfam" id="NF010568">
    <property type="entry name" value="PRK13961.1"/>
    <property type="match status" value="1"/>
</dbReference>
<evidence type="ECO:0000313" key="10">
    <source>
        <dbReference type="EMBL" id="OIN96047.1"/>
    </source>
</evidence>
<dbReference type="NCBIfam" id="TIGR00081">
    <property type="entry name" value="purC"/>
    <property type="match status" value="1"/>
</dbReference>
<dbReference type="InterPro" id="IPR001636">
    <property type="entry name" value="SAICAR_synth"/>
</dbReference>